<protein>
    <recommendedName>
        <fullName evidence="9">Lysoplasmalogenase</fullName>
    </recommendedName>
</protein>
<comment type="similarity">
    <text evidence="2">Belongs to the TMEM86 family.</text>
</comment>
<feature type="transmembrane region" description="Helical" evidence="6">
    <location>
        <begin position="109"/>
        <end position="129"/>
    </location>
</feature>
<sequence length="251" mass="25583">MASTSARGADMATPYGGLRIRLWGSAALAAAGYGAFLVATALRLPAGAELTGQFPGQPWVKAAMALLLAAAAATHPRARERRWLLAALLFCAAGDGLLAIPWWPPSFVGGLGAFLLGHLCYLVVLVPLAAPSRPRLAAAALLAAASTALLIAFWPHLGADGLTVPVTVYVAVLAAMAIAAVLAGLPTLWTAAGAVLFTVSDSMIGIDRFLLGSEALALPVWWCYAAAQLAITAGLLFGRPALSAPPGRPTG</sequence>
<dbReference type="GO" id="GO:0016020">
    <property type="term" value="C:membrane"/>
    <property type="evidence" value="ECO:0007669"/>
    <property type="project" value="UniProtKB-SubCell"/>
</dbReference>
<evidence type="ECO:0000256" key="6">
    <source>
        <dbReference type="SAM" id="Phobius"/>
    </source>
</evidence>
<dbReference type="Proteomes" id="UP000193090">
    <property type="component" value="Unassembled WGS sequence"/>
</dbReference>
<feature type="transmembrane region" description="Helical" evidence="6">
    <location>
        <begin position="20"/>
        <end position="39"/>
    </location>
</feature>
<evidence type="ECO:0000256" key="1">
    <source>
        <dbReference type="ARBA" id="ARBA00004141"/>
    </source>
</evidence>
<feature type="transmembrane region" description="Helical" evidence="6">
    <location>
        <begin position="83"/>
        <end position="103"/>
    </location>
</feature>
<organism evidence="7 8">
    <name type="scientific">Mycolicibacillus trivialis</name>
    <dbReference type="NCBI Taxonomy" id="1798"/>
    <lineage>
        <taxon>Bacteria</taxon>
        <taxon>Bacillati</taxon>
        <taxon>Actinomycetota</taxon>
        <taxon>Actinomycetes</taxon>
        <taxon>Mycobacteriales</taxon>
        <taxon>Mycobacteriaceae</taxon>
        <taxon>Mycolicibacillus</taxon>
    </lineage>
</organism>
<dbReference type="InterPro" id="IPR012506">
    <property type="entry name" value="TMEM86B-like"/>
</dbReference>
<keyword evidence="5 6" id="KW-0472">Membrane</keyword>
<feature type="transmembrane region" description="Helical" evidence="6">
    <location>
        <begin position="59"/>
        <end position="76"/>
    </location>
</feature>
<evidence type="ECO:0000256" key="5">
    <source>
        <dbReference type="ARBA" id="ARBA00023136"/>
    </source>
</evidence>
<feature type="transmembrane region" description="Helical" evidence="6">
    <location>
        <begin position="166"/>
        <end position="199"/>
    </location>
</feature>
<accession>A0A1X2EPH0</accession>
<dbReference type="AlphaFoldDB" id="A0A1X2EPH0"/>
<keyword evidence="3 6" id="KW-0812">Transmembrane</keyword>
<evidence type="ECO:0000313" key="8">
    <source>
        <dbReference type="Proteomes" id="UP000193090"/>
    </source>
</evidence>
<dbReference type="STRING" id="1798.AWC30_03340"/>
<keyword evidence="8" id="KW-1185">Reference proteome</keyword>
<dbReference type="PANTHER" id="PTHR31885:SF6">
    <property type="entry name" value="GH04784P"/>
    <property type="match status" value="1"/>
</dbReference>
<evidence type="ECO:0000256" key="2">
    <source>
        <dbReference type="ARBA" id="ARBA00007375"/>
    </source>
</evidence>
<evidence type="ECO:0000313" key="7">
    <source>
        <dbReference type="EMBL" id="ORX07965.1"/>
    </source>
</evidence>
<comment type="caution">
    <text evidence="7">The sequence shown here is derived from an EMBL/GenBank/DDBJ whole genome shotgun (WGS) entry which is preliminary data.</text>
</comment>
<dbReference type="EMBL" id="LQPZ01000008">
    <property type="protein sequence ID" value="ORX07965.1"/>
    <property type="molecule type" value="Genomic_DNA"/>
</dbReference>
<dbReference type="Pfam" id="PF07947">
    <property type="entry name" value="YhhN"/>
    <property type="match status" value="1"/>
</dbReference>
<name>A0A1X2EPH0_9MYCO</name>
<feature type="transmembrane region" description="Helical" evidence="6">
    <location>
        <begin position="220"/>
        <end position="238"/>
    </location>
</feature>
<feature type="transmembrane region" description="Helical" evidence="6">
    <location>
        <begin position="136"/>
        <end position="154"/>
    </location>
</feature>
<reference evidence="7 8" key="1">
    <citation type="submission" date="2016-01" db="EMBL/GenBank/DDBJ databases">
        <title>The new phylogeny of the genus Mycobacterium.</title>
        <authorList>
            <person name="Tarcisio F."/>
            <person name="Conor M."/>
            <person name="Antonella G."/>
            <person name="Elisabetta G."/>
            <person name="Giulia F.S."/>
            <person name="Sara T."/>
            <person name="Anna F."/>
            <person name="Clotilde B."/>
            <person name="Roberto B."/>
            <person name="Veronica D.S."/>
            <person name="Fabio R."/>
            <person name="Monica P."/>
            <person name="Olivier J."/>
            <person name="Enrico T."/>
            <person name="Nicola S."/>
        </authorList>
    </citation>
    <scope>NUCLEOTIDE SEQUENCE [LARGE SCALE GENOMIC DNA]</scope>
    <source>
        <strain evidence="7 8">DSM 44153</strain>
    </source>
</reference>
<gene>
    <name evidence="7" type="ORF">AWC30_03340</name>
</gene>
<evidence type="ECO:0008006" key="9">
    <source>
        <dbReference type="Google" id="ProtNLM"/>
    </source>
</evidence>
<dbReference type="PANTHER" id="PTHR31885">
    <property type="entry name" value="GH04784P"/>
    <property type="match status" value="1"/>
</dbReference>
<keyword evidence="4 6" id="KW-1133">Transmembrane helix</keyword>
<comment type="subcellular location">
    <subcellularLocation>
        <location evidence="1">Membrane</location>
        <topology evidence="1">Multi-pass membrane protein</topology>
    </subcellularLocation>
</comment>
<evidence type="ECO:0000256" key="4">
    <source>
        <dbReference type="ARBA" id="ARBA00022989"/>
    </source>
</evidence>
<dbReference type="GO" id="GO:0016787">
    <property type="term" value="F:hydrolase activity"/>
    <property type="evidence" value="ECO:0007669"/>
    <property type="project" value="TreeGrafter"/>
</dbReference>
<proteinExistence type="inferred from homology"/>
<evidence type="ECO:0000256" key="3">
    <source>
        <dbReference type="ARBA" id="ARBA00022692"/>
    </source>
</evidence>